<evidence type="ECO:0000256" key="5">
    <source>
        <dbReference type="SAM" id="Phobius"/>
    </source>
</evidence>
<keyword evidence="1" id="KW-1003">Cell membrane</keyword>
<feature type="transmembrane region" description="Helical" evidence="5">
    <location>
        <begin position="47"/>
        <end position="67"/>
    </location>
</feature>
<dbReference type="AlphaFoldDB" id="A0A2W5N9H7"/>
<organism evidence="6 7">
    <name type="scientific">Rhodovulum sulfidophilum</name>
    <name type="common">Rhodobacter sulfidophilus</name>
    <dbReference type="NCBI Taxonomy" id="35806"/>
    <lineage>
        <taxon>Bacteria</taxon>
        <taxon>Pseudomonadati</taxon>
        <taxon>Pseudomonadota</taxon>
        <taxon>Alphaproteobacteria</taxon>
        <taxon>Rhodobacterales</taxon>
        <taxon>Paracoccaceae</taxon>
        <taxon>Rhodovulum</taxon>
    </lineage>
</organism>
<name>A0A2W5N9H7_RHOSU</name>
<dbReference type="InterPro" id="IPR012451">
    <property type="entry name" value="DUF1656"/>
</dbReference>
<reference evidence="6 7" key="1">
    <citation type="submission" date="2017-08" db="EMBL/GenBank/DDBJ databases">
        <title>Infants hospitalized years apart are colonized by the same room-sourced microbial strains.</title>
        <authorList>
            <person name="Brooks B."/>
            <person name="Olm M.R."/>
            <person name="Firek B.A."/>
            <person name="Baker R."/>
            <person name="Thomas B.C."/>
            <person name="Morowitz M.J."/>
            <person name="Banfield J.F."/>
        </authorList>
    </citation>
    <scope>NUCLEOTIDE SEQUENCE [LARGE SCALE GENOMIC DNA]</scope>
    <source>
        <strain evidence="6">S2_005_002_R2_34</strain>
    </source>
</reference>
<protein>
    <recommendedName>
        <fullName evidence="8">DUF1656 domain-containing protein</fullName>
    </recommendedName>
</protein>
<evidence type="ECO:0000313" key="7">
    <source>
        <dbReference type="Proteomes" id="UP000249185"/>
    </source>
</evidence>
<evidence type="ECO:0000256" key="1">
    <source>
        <dbReference type="ARBA" id="ARBA00022475"/>
    </source>
</evidence>
<feature type="transmembrane region" description="Helical" evidence="5">
    <location>
        <begin position="6"/>
        <end position="26"/>
    </location>
</feature>
<keyword evidence="4 5" id="KW-0472">Membrane</keyword>
<proteinExistence type="predicted"/>
<evidence type="ECO:0000256" key="4">
    <source>
        <dbReference type="ARBA" id="ARBA00023136"/>
    </source>
</evidence>
<gene>
    <name evidence="6" type="ORF">DI556_08725</name>
</gene>
<dbReference type="EMBL" id="QFPW01000005">
    <property type="protein sequence ID" value="PZQ50141.1"/>
    <property type="molecule type" value="Genomic_DNA"/>
</dbReference>
<keyword evidence="3 5" id="KW-1133">Transmembrane helix</keyword>
<evidence type="ECO:0000313" key="6">
    <source>
        <dbReference type="EMBL" id="PZQ50141.1"/>
    </source>
</evidence>
<dbReference type="Proteomes" id="UP000249185">
    <property type="component" value="Unassembled WGS sequence"/>
</dbReference>
<keyword evidence="2 5" id="KW-0812">Transmembrane</keyword>
<evidence type="ECO:0000256" key="3">
    <source>
        <dbReference type="ARBA" id="ARBA00022989"/>
    </source>
</evidence>
<dbReference type="Pfam" id="PF07869">
    <property type="entry name" value="DUF1656"/>
    <property type="match status" value="1"/>
</dbReference>
<accession>A0A2W5N9H7</accession>
<evidence type="ECO:0008006" key="8">
    <source>
        <dbReference type="Google" id="ProtNLM"/>
    </source>
</evidence>
<evidence type="ECO:0000256" key="2">
    <source>
        <dbReference type="ARBA" id="ARBA00022692"/>
    </source>
</evidence>
<comment type="caution">
    <text evidence="6">The sequence shown here is derived from an EMBL/GenBank/DDBJ whole genome shotgun (WGS) entry which is preliminary data.</text>
</comment>
<sequence>MTQQLDIYGVFVPTLAVMALASFVLSRIASRILARAGLYRFVWHRPLFDLALYVIVLGGAFLLLQRIHWS</sequence>